<dbReference type="InterPro" id="IPR011006">
    <property type="entry name" value="CheY-like_superfamily"/>
</dbReference>
<dbReference type="eggNOG" id="arCOG02589">
    <property type="taxonomic scope" value="Archaea"/>
</dbReference>
<dbReference type="HOGENOM" id="CLU_000445_69_17_2"/>
<dbReference type="OrthoDB" id="9652at2157"/>
<evidence type="ECO:0000259" key="2">
    <source>
        <dbReference type="PROSITE" id="PS50110"/>
    </source>
</evidence>
<dbReference type="AlphaFoldDB" id="L0K180"/>
<dbReference type="PANTHER" id="PTHR44520:SF2">
    <property type="entry name" value="RESPONSE REGULATOR RCP1"/>
    <property type="match status" value="1"/>
</dbReference>
<evidence type="ECO:0000256" key="1">
    <source>
        <dbReference type="PROSITE-ProRule" id="PRU00169"/>
    </source>
</evidence>
<keyword evidence="4" id="KW-1185">Reference proteome</keyword>
<accession>L0K180</accession>
<keyword evidence="3" id="KW-0238">DNA-binding</keyword>
<dbReference type="GeneID" id="14403766"/>
<dbReference type="PANTHER" id="PTHR44520">
    <property type="entry name" value="RESPONSE REGULATOR RCP1-RELATED"/>
    <property type="match status" value="1"/>
</dbReference>
<evidence type="ECO:0000313" key="4">
    <source>
        <dbReference type="Proteomes" id="UP000010878"/>
    </source>
</evidence>
<dbReference type="InterPro" id="IPR001789">
    <property type="entry name" value="Sig_transdc_resp-reg_receiver"/>
</dbReference>
<dbReference type="CDD" id="cd17557">
    <property type="entry name" value="REC_Rcp-like"/>
    <property type="match status" value="1"/>
</dbReference>
<dbReference type="GO" id="GO:0003677">
    <property type="term" value="F:DNA binding"/>
    <property type="evidence" value="ECO:0007669"/>
    <property type="project" value="UniProtKB-KW"/>
</dbReference>
<dbReference type="Proteomes" id="UP000010878">
    <property type="component" value="Chromosome"/>
</dbReference>
<dbReference type="SMART" id="SM00448">
    <property type="entry name" value="REC"/>
    <property type="match status" value="1"/>
</dbReference>
<dbReference type="GO" id="GO:0000160">
    <property type="term" value="P:phosphorelay signal transduction system"/>
    <property type="evidence" value="ECO:0007669"/>
    <property type="project" value="InterPro"/>
</dbReference>
<organism evidence="3 4">
    <name type="scientific">Natronococcus occultus SP4</name>
    <dbReference type="NCBI Taxonomy" id="694430"/>
    <lineage>
        <taxon>Archaea</taxon>
        <taxon>Methanobacteriati</taxon>
        <taxon>Methanobacteriota</taxon>
        <taxon>Stenosarchaea group</taxon>
        <taxon>Halobacteria</taxon>
        <taxon>Halobacteriales</taxon>
        <taxon>Natrialbaceae</taxon>
        <taxon>Natronococcus</taxon>
    </lineage>
</organism>
<dbReference type="STRING" id="694430.Natoc_2082"/>
<feature type="domain" description="Response regulatory" evidence="2">
    <location>
        <begin position="11"/>
        <end position="134"/>
    </location>
</feature>
<evidence type="ECO:0000313" key="3">
    <source>
        <dbReference type="EMBL" id="AGB37868.1"/>
    </source>
</evidence>
<dbReference type="Gene3D" id="3.40.50.2300">
    <property type="match status" value="1"/>
</dbReference>
<dbReference type="KEGG" id="nou:Natoc_2082"/>
<feature type="modified residue" description="4-aspartylphosphate" evidence="1">
    <location>
        <position position="67"/>
    </location>
</feature>
<protein>
    <submittedName>
        <fullName evidence="3">Response regulator with CheY-like receiver domain and winged-helix DNA-binding domain</fullName>
    </submittedName>
</protein>
<dbReference type="PROSITE" id="PS50110">
    <property type="entry name" value="RESPONSE_REGULATORY"/>
    <property type="match status" value="1"/>
</dbReference>
<name>L0K180_9EURY</name>
<proteinExistence type="predicted"/>
<reference evidence="3 4" key="1">
    <citation type="submission" date="2012-11" db="EMBL/GenBank/DDBJ databases">
        <title>FINISHED of Natronococcus occultus SP4, DSM 3396.</title>
        <authorList>
            <consortium name="DOE Joint Genome Institute"/>
            <person name="Eisen J."/>
            <person name="Huntemann M."/>
            <person name="Wei C.-L."/>
            <person name="Han J."/>
            <person name="Detter J.C."/>
            <person name="Han C."/>
            <person name="Tapia R."/>
            <person name="Chen A."/>
            <person name="Kyrpides N."/>
            <person name="Mavromatis K."/>
            <person name="Markowitz V."/>
            <person name="Szeto E."/>
            <person name="Ivanova N."/>
            <person name="Mikhailova N."/>
            <person name="Ovchinnikova G."/>
            <person name="Pagani I."/>
            <person name="Pati A."/>
            <person name="Goodwin L."/>
            <person name="Nordberg H.P."/>
            <person name="Cantor M.N."/>
            <person name="Hua S.X."/>
            <person name="Woyke T."/>
            <person name="Eisen J."/>
            <person name="Klenk H.-P."/>
            <person name="Klenk H.-P."/>
        </authorList>
    </citation>
    <scope>NUCLEOTIDE SEQUENCE [LARGE SCALE GENOMIC DNA]</scope>
    <source>
        <strain evidence="3 4">SP4</strain>
    </source>
</reference>
<keyword evidence="1" id="KW-0597">Phosphoprotein</keyword>
<dbReference type="InterPro" id="IPR052893">
    <property type="entry name" value="TCS_response_regulator"/>
</dbReference>
<sequence>MGTVTASESTNILLVEDNPGDVTLVREAFDEVADDVRIDTVPDGDEAMRVLSERRETGTLPDILLLDLNVPGMHGLELLESLQKSPELTAIPVIVLTCSDDETDIAESYNRRANAYLTKPDSSDGFVSLAQAVDEFWLRTAKLPTAPAV</sequence>
<dbReference type="EMBL" id="CP003929">
    <property type="protein sequence ID" value="AGB37868.1"/>
    <property type="molecule type" value="Genomic_DNA"/>
</dbReference>
<gene>
    <name evidence="3" type="ORF">Natoc_2082</name>
</gene>
<dbReference type="SUPFAM" id="SSF52172">
    <property type="entry name" value="CheY-like"/>
    <property type="match status" value="1"/>
</dbReference>
<dbReference type="RefSeq" id="WP_015321312.1">
    <property type="nucleotide sequence ID" value="NC_019974.1"/>
</dbReference>
<dbReference type="Pfam" id="PF00072">
    <property type="entry name" value="Response_reg"/>
    <property type="match status" value="1"/>
</dbReference>